<evidence type="ECO:0000313" key="2">
    <source>
        <dbReference type="Proteomes" id="UP000183974"/>
    </source>
</evidence>
<dbReference type="PANTHER" id="PTHR36978">
    <property type="entry name" value="P-LOOP CONTAINING NUCLEOTIDE TRIPHOSPHATE HYDROLASE"/>
    <property type="match status" value="1"/>
</dbReference>
<dbReference type="AlphaFoldDB" id="A0A1M7HM79"/>
<evidence type="ECO:0008006" key="3">
    <source>
        <dbReference type="Google" id="ProtNLM"/>
    </source>
</evidence>
<sequence>MKPRKVFCLGFQKTGTSSLGLALERLGYSVCGYYPFRDMGSDSNVTWGEVTERALALAADHDTAQDTPWPVLYRELDAAFPESRFILITRNRDAWIDSAVKDFAHYPNAIHNLIYGCPYPLGYEKEWLARYDRHNAEVKAYFADRPDDFISLDLNRGEVNWQNLCRFLNEPDPGIAWPHSNTRRSKTLKMKYYKVMEKLGLKS</sequence>
<organism evidence="1 2">
    <name type="scientific">Roseovarius pacificus</name>
    <dbReference type="NCBI Taxonomy" id="337701"/>
    <lineage>
        <taxon>Bacteria</taxon>
        <taxon>Pseudomonadati</taxon>
        <taxon>Pseudomonadota</taxon>
        <taxon>Alphaproteobacteria</taxon>
        <taxon>Rhodobacterales</taxon>
        <taxon>Roseobacteraceae</taxon>
        <taxon>Roseovarius</taxon>
    </lineage>
</organism>
<dbReference type="Proteomes" id="UP000183974">
    <property type="component" value="Unassembled WGS sequence"/>
</dbReference>
<dbReference type="SUPFAM" id="SSF52540">
    <property type="entry name" value="P-loop containing nucleoside triphosphate hydrolases"/>
    <property type="match status" value="1"/>
</dbReference>
<reference evidence="1 2" key="1">
    <citation type="submission" date="2016-11" db="EMBL/GenBank/DDBJ databases">
        <authorList>
            <person name="Jaros S."/>
            <person name="Januszkiewicz K."/>
            <person name="Wedrychowicz H."/>
        </authorList>
    </citation>
    <scope>NUCLEOTIDE SEQUENCE [LARGE SCALE GENOMIC DNA]</scope>
    <source>
        <strain evidence="1 2">DSM 29589</strain>
    </source>
</reference>
<accession>A0A1M7HM79</accession>
<dbReference type="STRING" id="337701.SAMN05444398_11324"/>
<dbReference type="Pfam" id="PF17784">
    <property type="entry name" value="Sulfotransfer_4"/>
    <property type="match status" value="2"/>
</dbReference>
<proteinExistence type="predicted"/>
<dbReference type="RefSeq" id="WP_143163260.1">
    <property type="nucleotide sequence ID" value="NZ_BMLR01000013.1"/>
</dbReference>
<evidence type="ECO:0000313" key="1">
    <source>
        <dbReference type="EMBL" id="SHM29616.1"/>
    </source>
</evidence>
<dbReference type="Gene3D" id="3.40.50.300">
    <property type="entry name" value="P-loop containing nucleotide triphosphate hydrolases"/>
    <property type="match status" value="1"/>
</dbReference>
<dbReference type="PANTHER" id="PTHR36978:SF4">
    <property type="entry name" value="P-LOOP CONTAINING NUCLEOSIDE TRIPHOSPHATE HYDROLASE PROTEIN"/>
    <property type="match status" value="1"/>
</dbReference>
<protein>
    <recommendedName>
        <fullName evidence="3">Sulfotransferase family protein</fullName>
    </recommendedName>
</protein>
<dbReference type="InterPro" id="IPR027417">
    <property type="entry name" value="P-loop_NTPase"/>
</dbReference>
<dbReference type="OrthoDB" id="9806624at2"/>
<dbReference type="InterPro" id="IPR040632">
    <property type="entry name" value="Sulfotransfer_4"/>
</dbReference>
<gene>
    <name evidence="1" type="ORF">SAMN05444398_11324</name>
</gene>
<keyword evidence="2" id="KW-1185">Reference proteome</keyword>
<dbReference type="EMBL" id="FRBR01000013">
    <property type="protein sequence ID" value="SHM29616.1"/>
    <property type="molecule type" value="Genomic_DNA"/>
</dbReference>
<name>A0A1M7HM79_9RHOB</name>